<name>A0A5S6Q0X5_TRIMR</name>
<protein>
    <submittedName>
        <fullName evidence="2">Uncharacterized protein</fullName>
    </submittedName>
</protein>
<dbReference type="WBParaSite" id="TMUE_0000000895.1">
    <property type="protein sequence ID" value="TMUE_0000000895.1"/>
    <property type="gene ID" value="WBGene00296817"/>
</dbReference>
<evidence type="ECO:0000313" key="1">
    <source>
        <dbReference type="Proteomes" id="UP000046395"/>
    </source>
</evidence>
<reference evidence="2" key="1">
    <citation type="submission" date="2019-12" db="UniProtKB">
        <authorList>
            <consortium name="WormBaseParasite"/>
        </authorList>
    </citation>
    <scope>IDENTIFICATION</scope>
</reference>
<dbReference type="SUPFAM" id="SSF50978">
    <property type="entry name" value="WD40 repeat-like"/>
    <property type="match status" value="1"/>
</dbReference>
<dbReference type="Proteomes" id="UP000046395">
    <property type="component" value="Unassembled WGS sequence"/>
</dbReference>
<proteinExistence type="predicted"/>
<organism evidence="1 2">
    <name type="scientific">Trichuris muris</name>
    <name type="common">Mouse whipworm</name>
    <dbReference type="NCBI Taxonomy" id="70415"/>
    <lineage>
        <taxon>Eukaryota</taxon>
        <taxon>Metazoa</taxon>
        <taxon>Ecdysozoa</taxon>
        <taxon>Nematoda</taxon>
        <taxon>Enoplea</taxon>
        <taxon>Dorylaimia</taxon>
        <taxon>Trichinellida</taxon>
        <taxon>Trichuridae</taxon>
        <taxon>Trichuris</taxon>
    </lineage>
</organism>
<dbReference type="InterPro" id="IPR036322">
    <property type="entry name" value="WD40_repeat_dom_sf"/>
</dbReference>
<dbReference type="STRING" id="70415.A0A5S6Q0X5"/>
<keyword evidence="1" id="KW-1185">Reference proteome</keyword>
<accession>A0A5S6Q0X5</accession>
<dbReference type="AlphaFoldDB" id="A0A5S6Q0X5"/>
<sequence>MGTRLFGPDQFGPARFDWPRCANPGRARDSIGRGCGNPGSARDSTSAILFVVCEWPAEHDSIRHATQTALVRPLQYTGVVEEVLNRLHVDSLACVNDVQQGPEYCSGEYGPIDQPANNIAALQPADAIHRNHSVEKVDLLGPVKFSIYNLDKFSRIHSKLALIQKRLIREYVQQLGDALERELDNDLTSQLTRLKAEKDHLKRAFELNSENVLSGGEGARSASESEENSVDLEWIQQEGAGSTSSELQSGSLTKDHFASVLSEVYKMSATSLRSRAELGRLSQTGLIFNPPTVDKAVGMFVEHGKFASFSVSMNSLKKEPILRVPSTYIGAGLLDEPCDLCVNPYRGSVHRSCYEHPQPLQQANDQCASIAYDPLSRFILTTVLRNFTDWFVQVYDGRHMRLQTEIACPKEPLIANGWYRWVTALPKSRVLVSSGDSQNAALWLLHIHSRRWILLNSQHGATYRKAAFHQPIKRRKEGLLYVPDLHNRLVVTFVINLENCTLIKSAEIRTGELTRELAMCVEVHEGRLVVGNWRTGNVIVADLVKCSSEMLTSLGPRQLSSLCFVGRDQLLILCKQKEVIEMYDLRSSDSLMPCISCS</sequence>
<evidence type="ECO:0000313" key="2">
    <source>
        <dbReference type="WBParaSite" id="TMUE_0000000895.1"/>
    </source>
</evidence>